<organism evidence="1 2">
    <name type="scientific">Sphaerotilus uruguayifluvii</name>
    <dbReference type="NCBI Taxonomy" id="2735897"/>
    <lineage>
        <taxon>Bacteria</taxon>
        <taxon>Pseudomonadati</taxon>
        <taxon>Pseudomonadota</taxon>
        <taxon>Betaproteobacteria</taxon>
        <taxon>Burkholderiales</taxon>
        <taxon>Sphaerotilaceae</taxon>
        <taxon>Sphaerotilus</taxon>
    </lineage>
</organism>
<sequence length="75" mass="8461">MSERYSTCRETNALVRRLVRQAWTYRRGSKHGKLSPPGCGLFVTIPGTPGDFRSVRNLERDIRRLAAQTGAALAW</sequence>
<gene>
    <name evidence="1" type="ORF">HNQ01_003831</name>
</gene>
<dbReference type="Proteomes" id="UP001516061">
    <property type="component" value="Unassembled WGS sequence"/>
</dbReference>
<protein>
    <submittedName>
        <fullName evidence="1">Uncharacterized protein</fullName>
    </submittedName>
</protein>
<dbReference type="EMBL" id="JABSNM010000022">
    <property type="protein sequence ID" value="NRT58065.1"/>
    <property type="molecule type" value="Genomic_DNA"/>
</dbReference>
<evidence type="ECO:0000313" key="1">
    <source>
        <dbReference type="EMBL" id="NRT58065.1"/>
    </source>
</evidence>
<comment type="caution">
    <text evidence="1">The sequence shown here is derived from an EMBL/GenBank/DDBJ whole genome shotgun (WGS) entry which is preliminary data.</text>
</comment>
<reference evidence="1 2" key="1">
    <citation type="submission" date="2020-05" db="EMBL/GenBank/DDBJ databases">
        <title>Genomic Encyclopedia of Type Strains, Phase IV (KMG-V): Genome sequencing to study the core and pangenomes of soil and plant-associated prokaryotes.</title>
        <authorList>
            <person name="Whitman W."/>
        </authorList>
    </citation>
    <scope>NUCLEOTIDE SEQUENCE [LARGE SCALE GENOMIC DNA]</scope>
    <source>
        <strain evidence="1 2">C29</strain>
    </source>
</reference>
<name>A0ABX2G6U2_9BURK</name>
<dbReference type="RefSeq" id="WP_173807093.1">
    <property type="nucleotide sequence ID" value="NZ_JABSNM010000022.1"/>
</dbReference>
<proteinExistence type="predicted"/>
<keyword evidence="2" id="KW-1185">Reference proteome</keyword>
<evidence type="ECO:0000313" key="2">
    <source>
        <dbReference type="Proteomes" id="UP001516061"/>
    </source>
</evidence>
<accession>A0ABX2G6U2</accession>